<feature type="coiled-coil region" evidence="1">
    <location>
        <begin position="1304"/>
        <end position="1366"/>
    </location>
</feature>
<gene>
    <name evidence="3" type="ORF">ABB37_09923</name>
</gene>
<feature type="compositionally biased region" description="Low complexity" evidence="2">
    <location>
        <begin position="1190"/>
        <end position="1199"/>
    </location>
</feature>
<feature type="region of interest" description="Disordered" evidence="2">
    <location>
        <begin position="606"/>
        <end position="629"/>
    </location>
</feature>
<feature type="region of interest" description="Disordered" evidence="2">
    <location>
        <begin position="1565"/>
        <end position="1598"/>
    </location>
</feature>
<accession>A0A0N0VCQ4</accession>
<dbReference type="RefSeq" id="XP_015651810.1">
    <property type="nucleotide sequence ID" value="XM_015809600.1"/>
</dbReference>
<organism evidence="3 4">
    <name type="scientific">Leptomonas pyrrhocoris</name>
    <name type="common">Firebug parasite</name>
    <dbReference type="NCBI Taxonomy" id="157538"/>
    <lineage>
        <taxon>Eukaryota</taxon>
        <taxon>Discoba</taxon>
        <taxon>Euglenozoa</taxon>
        <taxon>Kinetoplastea</taxon>
        <taxon>Metakinetoplastina</taxon>
        <taxon>Trypanosomatida</taxon>
        <taxon>Trypanosomatidae</taxon>
        <taxon>Leishmaniinae</taxon>
        <taxon>Leptomonas</taxon>
    </lineage>
</organism>
<protein>
    <submittedName>
        <fullName evidence="3">Uncharacterized protein</fullName>
    </submittedName>
</protein>
<feature type="region of interest" description="Disordered" evidence="2">
    <location>
        <begin position="868"/>
        <end position="891"/>
    </location>
</feature>
<dbReference type="VEuPathDB" id="TriTrypDB:LpyrH10_37_0280"/>
<dbReference type="Proteomes" id="UP000037923">
    <property type="component" value="Unassembled WGS sequence"/>
</dbReference>
<name>A0A0N0VCQ4_LEPPY</name>
<evidence type="ECO:0000313" key="3">
    <source>
        <dbReference type="EMBL" id="KPA73371.1"/>
    </source>
</evidence>
<feature type="region of interest" description="Disordered" evidence="2">
    <location>
        <begin position="992"/>
        <end position="1012"/>
    </location>
</feature>
<dbReference type="OrthoDB" id="273104at2759"/>
<dbReference type="OMA" id="NHKMAAI"/>
<feature type="compositionally biased region" description="Polar residues" evidence="2">
    <location>
        <begin position="1757"/>
        <end position="1768"/>
    </location>
</feature>
<evidence type="ECO:0000313" key="4">
    <source>
        <dbReference type="Proteomes" id="UP000037923"/>
    </source>
</evidence>
<feature type="compositionally biased region" description="Basic and acidic residues" evidence="2">
    <location>
        <begin position="1449"/>
        <end position="1464"/>
    </location>
</feature>
<feature type="region of interest" description="Disordered" evidence="2">
    <location>
        <begin position="1445"/>
        <end position="1470"/>
    </location>
</feature>
<dbReference type="GeneID" id="26910205"/>
<proteinExistence type="predicted"/>
<feature type="compositionally biased region" description="Polar residues" evidence="2">
    <location>
        <begin position="1398"/>
        <end position="1411"/>
    </location>
</feature>
<evidence type="ECO:0000256" key="1">
    <source>
        <dbReference type="SAM" id="Coils"/>
    </source>
</evidence>
<feature type="compositionally biased region" description="Low complexity" evidence="2">
    <location>
        <begin position="868"/>
        <end position="886"/>
    </location>
</feature>
<feature type="compositionally biased region" description="Low complexity" evidence="2">
    <location>
        <begin position="1209"/>
        <end position="1226"/>
    </location>
</feature>
<feature type="region of interest" description="Disordered" evidence="2">
    <location>
        <begin position="1757"/>
        <end position="1795"/>
    </location>
</feature>
<feature type="compositionally biased region" description="Polar residues" evidence="2">
    <location>
        <begin position="1"/>
        <end position="37"/>
    </location>
</feature>
<comment type="caution">
    <text evidence="3">The sequence shown here is derived from an EMBL/GenBank/DDBJ whole genome shotgun (WGS) entry which is preliminary data.</text>
</comment>
<sequence>MNNKKQAWASAHSQLWTSPVRRSNGSRTQSEVSSIASPNRDRSLLDDVENFDHTNDASALSGSHLLGNRPKEKTLVQVSDILESYGVIAKESDIPAVLLSVVKELEETKRENNFRDLLLREYGDAVRRRFCLYGEDSPPSVAEVSRRLRNESSANPAAGPAPVWLEEQLNDLRRLLQKEAQSCFGEEIDFSLPMLLPDAGHTKSNISQVLQKCREVLARLSSEYKGAKRIIVEKLDQVEPPEKRRSTFTLAEALAELDSSQLLGGRGVAGALAPECEKGHTFKTTLQSIIDTVPASLQIHFQLQVHDAPVLNQCNNLKLLLKFLLSEYLSTERYMEEVEKQRLKLVHVFRFPSTECEEVATDDKAQLDDALTRSLEALKKTVTAVITFPHQISEAEIALRRASTEAVEELAQLLVESRHAGSVAGTSVSSGASGGSSMVRIEPPTRDLSEMVSMVKSRFATLLAQQQRKELVGAHSRVGLAHMEEAMRGVGKQILQQLREICATQDETPGAEQLEALSELMGSVDAERNLTPTRLDWFLNDVMERVRMVKTKYQRALNAASSNKTRADAAAQKCAAAQKKLHKVALCVERIGKDGLGLTFPSQLSSSNVDADDATVRGGGAAAENEGDRGDSVSILRRLNLRPTADAGSPAGAGAGREAAPSATAAAVTEGNVLEALQFLATRVGVDGALRDRVQLGEEMEELRSSQARWKADTTAFHEAMSMLMHRLAGNGQLVKQSLFMMGTDESPKDELVEEVLQRGEGKAATAVEVEYVERSLAELLQKYTRWAQRLQQTTEDHLYTQRKIVKYFAAVRRFFAAQPGKDAALPEDIPDDNLYDIDSCLMRAADVILPALDAAIQGVEEQRSAATAAAAASSSSPPVSPSTTVKEGQATQRQDAITQLVRNSAAAVAGGVLPYDHRIARLYEMVARLYTAVTSLLQVHYLCIPTAAKRRSTGDVELVFDGDSEEDGFVDIDLDRLMRVSQYRFGAEGESFAREGTQNGSGGTNTPSPSTVAANNDVLLRVTYQNIEVLQDTLKRFSANHKMAAIVLQKDMDAVQQQLASMLEKYSEVDLEVAFNQSRDELHELYVTMRDRARVQKGCYFFNRVGGEGSCAWVTALEQLGEGFRGVVDRLVQRTAQAAADRELTDEVVDVCAMYVNWAEHRPLPPSHALPPELLALCVRDGQETKEATAAAAVGGAQTPPPLPSPTAAPTAAPAAAATATAAQRPPKPNNTPSLTPRDSIKQQQQQQQATAQEGHGAVVDDEATGPKVSCFAEDRAVLKVMEHMFQLAQYATEMVNAPTPTAAAAETTAHRLTEELSLLREAVAVAERHVDELTEERLTVERQRDQAQSEAAVARAELRRWKRLQQQQQRQRLQDTEPATPRRLLDAESGRAPAGTSPSRTPQPSSASDAISGKAAMDDATVREVMAYMKLLHEELQAAKQRAGAGVRREEHRLEEGGDDLVRSPPYPVGLGGGEQGKALYRDETAHTRLPPPQQPNRYTALAEELRHRYGSSALAPMVVVDPQTHYGAHRSSAPAQRRYSPVKFHRPAYDACDRYYSRELAGRGEGERGEERVQPQGSNSSSTGGGGGGAPFREEGAAHHDRYFGAGIGRRAAAAPQQRYPRSLSRDKPLRTPAAGAAGFDTPPARVYHAPQRATPVTSPARVSPSAGRSRCRSPSAMAGRANTVPGNGGFGGRRNDEDGAEGAEAFYDDADWRVPSQAHRRRSSSSAQRRTAGSNVDLSVNLAAAVQQIEAATQQGRMTPTPTRHSTRAPLPTRDNAPAPPLTTPEKMNRNANLRATALRRLAEVVSRTKVVTPPRGARL</sequence>
<feature type="compositionally biased region" description="Basic and acidic residues" evidence="2">
    <location>
        <begin position="1565"/>
        <end position="1576"/>
    </location>
</feature>
<keyword evidence="1" id="KW-0175">Coiled coil</keyword>
<feature type="region of interest" description="Disordered" evidence="2">
    <location>
        <begin position="1"/>
        <end position="39"/>
    </location>
</feature>
<feature type="region of interest" description="Disordered" evidence="2">
    <location>
        <begin position="1367"/>
        <end position="1417"/>
    </location>
</feature>
<dbReference type="EMBL" id="LGTL01000037">
    <property type="protein sequence ID" value="KPA73371.1"/>
    <property type="molecule type" value="Genomic_DNA"/>
</dbReference>
<evidence type="ECO:0000256" key="2">
    <source>
        <dbReference type="SAM" id="MobiDB-lite"/>
    </source>
</evidence>
<feature type="compositionally biased region" description="Low complexity" evidence="2">
    <location>
        <begin position="1614"/>
        <end position="1625"/>
    </location>
</feature>
<reference evidence="3 4" key="1">
    <citation type="submission" date="2015-07" db="EMBL/GenBank/DDBJ databases">
        <title>High-quality genome of monoxenous trypanosomatid Leptomonas pyrrhocoris.</title>
        <authorList>
            <person name="Flegontov P."/>
            <person name="Butenko A."/>
            <person name="Firsov S."/>
            <person name="Vlcek C."/>
            <person name="Logacheva M.D."/>
            <person name="Field M."/>
            <person name="Filatov D."/>
            <person name="Flegontova O."/>
            <person name="Gerasimov E."/>
            <person name="Jackson A.P."/>
            <person name="Kelly S."/>
            <person name="Opperdoes F."/>
            <person name="O'Reilly A."/>
            <person name="Votypka J."/>
            <person name="Yurchenko V."/>
            <person name="Lukes J."/>
        </authorList>
    </citation>
    <scope>NUCLEOTIDE SEQUENCE [LARGE SCALE GENOMIC DNA]</scope>
    <source>
        <strain evidence="3">H10</strain>
    </source>
</reference>
<feature type="region of interest" description="Disordered" evidence="2">
    <location>
        <begin position="1190"/>
        <end position="1264"/>
    </location>
</feature>
<feature type="compositionally biased region" description="Acidic residues" evidence="2">
    <location>
        <begin position="1702"/>
        <end position="1713"/>
    </location>
</feature>
<keyword evidence="4" id="KW-1185">Reference proteome</keyword>
<feature type="region of interest" description="Disordered" evidence="2">
    <location>
        <begin position="1614"/>
        <end position="1738"/>
    </location>
</feature>